<dbReference type="GO" id="GO:0016747">
    <property type="term" value="F:acyltransferase activity, transferring groups other than amino-acyl groups"/>
    <property type="evidence" value="ECO:0007669"/>
    <property type="project" value="InterPro"/>
</dbReference>
<name>A0A412IZB0_9FIRM</name>
<organism evidence="5 6">
    <name type="scientific">Holdemanella biformis</name>
    <dbReference type="NCBI Taxonomy" id="1735"/>
    <lineage>
        <taxon>Bacteria</taxon>
        <taxon>Bacillati</taxon>
        <taxon>Bacillota</taxon>
        <taxon>Erysipelotrichia</taxon>
        <taxon>Erysipelotrichales</taxon>
        <taxon>Erysipelotrichaceae</taxon>
        <taxon>Holdemanella</taxon>
    </lineage>
</organism>
<sequence>MRISHNKKRNYQYCISARRGNRVVSRQILKKEHIITDRLTLGPYRKEDRERLKEMMQNPKITATFMVPDYCDEVQFYALADKLIEFSQINDTIHLEYGIYLDGYMIGFVNDSGYDDETIELGYVIDPAFQGRGFATEAVNAVINELREMGFKKVVADFFEENIGSRKVMEKCGMHLNGNSDYVEYRGKKFKCYECEMEL</sequence>
<dbReference type="PANTHER" id="PTHR43792">
    <property type="entry name" value="GNAT FAMILY, PUTATIVE (AFU_ORTHOLOGUE AFUA_3G00765)-RELATED-RELATED"/>
    <property type="match status" value="1"/>
</dbReference>
<dbReference type="Pfam" id="PF13302">
    <property type="entry name" value="Acetyltransf_3"/>
    <property type="match status" value="1"/>
</dbReference>
<dbReference type="SUPFAM" id="SSF55729">
    <property type="entry name" value="Acyl-CoA N-acyltransferases (Nat)"/>
    <property type="match status" value="1"/>
</dbReference>
<evidence type="ECO:0000313" key="6">
    <source>
        <dbReference type="Proteomes" id="UP000285274"/>
    </source>
</evidence>
<evidence type="ECO:0000313" key="5">
    <source>
        <dbReference type="EMBL" id="RGS45384.1"/>
    </source>
</evidence>
<evidence type="ECO:0000256" key="1">
    <source>
        <dbReference type="ARBA" id="ARBA00022679"/>
    </source>
</evidence>
<gene>
    <name evidence="5" type="ORF">DWX92_08315</name>
</gene>
<evidence type="ECO:0000259" key="4">
    <source>
        <dbReference type="PROSITE" id="PS51186"/>
    </source>
</evidence>
<keyword evidence="2" id="KW-0012">Acyltransferase</keyword>
<comment type="caution">
    <text evidence="5">The sequence shown here is derived from an EMBL/GenBank/DDBJ whole genome shotgun (WGS) entry which is preliminary data.</text>
</comment>
<dbReference type="CDD" id="cd04301">
    <property type="entry name" value="NAT_SF"/>
    <property type="match status" value="1"/>
</dbReference>
<dbReference type="PROSITE" id="PS51186">
    <property type="entry name" value="GNAT"/>
    <property type="match status" value="1"/>
</dbReference>
<dbReference type="InterPro" id="IPR051531">
    <property type="entry name" value="N-acetyltransferase"/>
</dbReference>
<keyword evidence="1 5" id="KW-0808">Transferase</keyword>
<evidence type="ECO:0000256" key="3">
    <source>
        <dbReference type="ARBA" id="ARBA00038502"/>
    </source>
</evidence>
<reference evidence="5 6" key="1">
    <citation type="submission" date="2018-08" db="EMBL/GenBank/DDBJ databases">
        <title>A genome reference for cultivated species of the human gut microbiota.</title>
        <authorList>
            <person name="Zou Y."/>
            <person name="Xue W."/>
            <person name="Luo G."/>
        </authorList>
    </citation>
    <scope>NUCLEOTIDE SEQUENCE [LARGE SCALE GENOMIC DNA]</scope>
    <source>
        <strain evidence="5 6">AF22-10AC</strain>
    </source>
</reference>
<dbReference type="InterPro" id="IPR016181">
    <property type="entry name" value="Acyl_CoA_acyltransferase"/>
</dbReference>
<dbReference type="AlphaFoldDB" id="A0A412IZB0"/>
<evidence type="ECO:0000256" key="2">
    <source>
        <dbReference type="ARBA" id="ARBA00023315"/>
    </source>
</evidence>
<dbReference type="Proteomes" id="UP000285274">
    <property type="component" value="Unassembled WGS sequence"/>
</dbReference>
<feature type="domain" description="N-acetyltransferase" evidence="4">
    <location>
        <begin position="39"/>
        <end position="199"/>
    </location>
</feature>
<dbReference type="PANTHER" id="PTHR43792:SF8">
    <property type="entry name" value="[RIBOSOMAL PROTEIN US5]-ALANINE N-ACETYLTRANSFERASE"/>
    <property type="match status" value="1"/>
</dbReference>
<accession>A0A412IZB0</accession>
<comment type="similarity">
    <text evidence="3">Belongs to the acetyltransferase family. RimJ subfamily.</text>
</comment>
<protein>
    <submittedName>
        <fullName evidence="5">N-acetyltransferase</fullName>
    </submittedName>
</protein>
<dbReference type="EMBL" id="QRVM01000038">
    <property type="protein sequence ID" value="RGS45384.1"/>
    <property type="molecule type" value="Genomic_DNA"/>
</dbReference>
<proteinExistence type="inferred from homology"/>
<dbReference type="InterPro" id="IPR000182">
    <property type="entry name" value="GNAT_dom"/>
</dbReference>
<dbReference type="Gene3D" id="3.40.630.30">
    <property type="match status" value="1"/>
</dbReference>